<evidence type="ECO:0000256" key="5">
    <source>
        <dbReference type="ARBA" id="ARBA00023136"/>
    </source>
</evidence>
<keyword evidence="5 6" id="KW-0472">Membrane</keyword>
<evidence type="ECO:0000256" key="2">
    <source>
        <dbReference type="ARBA" id="ARBA00022475"/>
    </source>
</evidence>
<evidence type="ECO:0000256" key="1">
    <source>
        <dbReference type="ARBA" id="ARBA00004651"/>
    </source>
</evidence>
<accession>A0A542ZGH2</accession>
<organism evidence="8 9">
    <name type="scientific">Oryzihumus leptocrescens</name>
    <dbReference type="NCBI Taxonomy" id="297536"/>
    <lineage>
        <taxon>Bacteria</taxon>
        <taxon>Bacillati</taxon>
        <taxon>Actinomycetota</taxon>
        <taxon>Actinomycetes</taxon>
        <taxon>Micrococcales</taxon>
        <taxon>Intrasporangiaceae</taxon>
        <taxon>Oryzihumus</taxon>
    </lineage>
</organism>
<comment type="caution">
    <text evidence="8">The sequence shown here is derived from an EMBL/GenBank/DDBJ whole genome shotgun (WGS) entry which is preliminary data.</text>
</comment>
<dbReference type="Pfam" id="PF00482">
    <property type="entry name" value="T2SSF"/>
    <property type="match status" value="1"/>
</dbReference>
<dbReference type="AlphaFoldDB" id="A0A542ZGH2"/>
<evidence type="ECO:0000256" key="3">
    <source>
        <dbReference type="ARBA" id="ARBA00022692"/>
    </source>
</evidence>
<evidence type="ECO:0000256" key="4">
    <source>
        <dbReference type="ARBA" id="ARBA00022989"/>
    </source>
</evidence>
<dbReference type="OrthoDB" id="9810662at2"/>
<dbReference type="Proteomes" id="UP000319514">
    <property type="component" value="Unassembled WGS sequence"/>
</dbReference>
<proteinExistence type="predicted"/>
<gene>
    <name evidence="8" type="ORF">FB474_0785</name>
</gene>
<evidence type="ECO:0000313" key="8">
    <source>
        <dbReference type="EMBL" id="TQL59431.1"/>
    </source>
</evidence>
<dbReference type="GO" id="GO:0005886">
    <property type="term" value="C:plasma membrane"/>
    <property type="evidence" value="ECO:0007669"/>
    <property type="project" value="UniProtKB-SubCell"/>
</dbReference>
<dbReference type="InterPro" id="IPR018076">
    <property type="entry name" value="T2SS_GspF_dom"/>
</dbReference>
<feature type="transmembrane region" description="Helical" evidence="6">
    <location>
        <begin position="6"/>
        <end position="27"/>
    </location>
</feature>
<keyword evidence="9" id="KW-1185">Reference proteome</keyword>
<feature type="transmembrane region" description="Helical" evidence="6">
    <location>
        <begin position="275"/>
        <end position="297"/>
    </location>
</feature>
<keyword evidence="4 6" id="KW-1133">Transmembrane helix</keyword>
<feature type="transmembrane region" description="Helical" evidence="6">
    <location>
        <begin position="105"/>
        <end position="125"/>
    </location>
</feature>
<dbReference type="PANTHER" id="PTHR35007:SF2">
    <property type="entry name" value="PILUS ASSEMBLE PROTEIN"/>
    <property type="match status" value="1"/>
</dbReference>
<sequence>MSSQVFLYVGLLAVGLSIAVLVMAFAFDAGAPTGVARSLSLIEHGVNRAEVGKHELPATERLVKPLLDGSRGLAVRLSPAGTHDRLQHLLDLAGNPGTWTVERLLGLKGAGMIGGAVVVLLFAHLSLGGLVLALVASAVGFFLPDLLVYNTALKRQNILRRGLADALDMLTVCVEAGQGFDAALLQVAKSTHGPVAGEFARVLQEIQIGKSRGEAFSAMAARTKVTEVRTFVTALVQADRLGLPVAGVLREQSVQMRLVRRQRAEEKAQKIPVKILFPMLLCIFPALFIVIIGPGVIRIVQTFGQMGH</sequence>
<feature type="domain" description="Type II secretion system protein GspF" evidence="7">
    <location>
        <begin position="167"/>
        <end position="292"/>
    </location>
</feature>
<feature type="transmembrane region" description="Helical" evidence="6">
    <location>
        <begin position="131"/>
        <end position="152"/>
    </location>
</feature>
<keyword evidence="2" id="KW-1003">Cell membrane</keyword>
<name>A0A542ZGH2_9MICO</name>
<comment type="subcellular location">
    <subcellularLocation>
        <location evidence="1">Cell membrane</location>
        <topology evidence="1">Multi-pass membrane protein</topology>
    </subcellularLocation>
</comment>
<protein>
    <submittedName>
        <fullName evidence="8">Tight adherence protein C</fullName>
    </submittedName>
</protein>
<evidence type="ECO:0000256" key="6">
    <source>
        <dbReference type="SAM" id="Phobius"/>
    </source>
</evidence>
<evidence type="ECO:0000259" key="7">
    <source>
        <dbReference type="Pfam" id="PF00482"/>
    </source>
</evidence>
<keyword evidence="3 6" id="KW-0812">Transmembrane</keyword>
<dbReference type="PANTHER" id="PTHR35007">
    <property type="entry name" value="INTEGRAL MEMBRANE PROTEIN-RELATED"/>
    <property type="match status" value="1"/>
</dbReference>
<reference evidence="8 9" key="1">
    <citation type="submission" date="2019-06" db="EMBL/GenBank/DDBJ databases">
        <title>Sequencing the genomes of 1000 actinobacteria strains.</title>
        <authorList>
            <person name="Klenk H.-P."/>
        </authorList>
    </citation>
    <scope>NUCLEOTIDE SEQUENCE [LARGE SCALE GENOMIC DNA]</scope>
    <source>
        <strain evidence="8 9">DSM 18082</strain>
    </source>
</reference>
<dbReference type="RefSeq" id="WP_141787453.1">
    <property type="nucleotide sequence ID" value="NZ_BAAAKX010000013.1"/>
</dbReference>
<dbReference type="EMBL" id="VFOQ01000001">
    <property type="protein sequence ID" value="TQL59431.1"/>
    <property type="molecule type" value="Genomic_DNA"/>
</dbReference>
<evidence type="ECO:0000313" key="9">
    <source>
        <dbReference type="Proteomes" id="UP000319514"/>
    </source>
</evidence>